<keyword evidence="5" id="KW-0833">Ubl conjugation pathway</keyword>
<evidence type="ECO:0000259" key="9">
    <source>
        <dbReference type="PROSITE" id="PS50235"/>
    </source>
</evidence>
<protein>
    <recommendedName>
        <fullName evidence="3">ubiquitinyl hydrolase 1</fullName>
        <ecNumber evidence="3">3.4.19.12</ecNumber>
    </recommendedName>
</protein>
<evidence type="ECO:0000256" key="8">
    <source>
        <dbReference type="SAM" id="MobiDB-lite"/>
    </source>
</evidence>
<dbReference type="GO" id="GO:0005829">
    <property type="term" value="C:cytosol"/>
    <property type="evidence" value="ECO:0007669"/>
    <property type="project" value="TreeGrafter"/>
</dbReference>
<evidence type="ECO:0000313" key="10">
    <source>
        <dbReference type="EMBL" id="KAJ8948091.1"/>
    </source>
</evidence>
<dbReference type="Gene3D" id="3.90.70.10">
    <property type="entry name" value="Cysteine proteinases"/>
    <property type="match status" value="1"/>
</dbReference>
<dbReference type="Proteomes" id="UP001162162">
    <property type="component" value="Unassembled WGS sequence"/>
</dbReference>
<gene>
    <name evidence="10" type="ORF">NQ318_008442</name>
</gene>
<dbReference type="InterPro" id="IPR018200">
    <property type="entry name" value="USP_CS"/>
</dbReference>
<evidence type="ECO:0000256" key="7">
    <source>
        <dbReference type="ARBA" id="ARBA00022807"/>
    </source>
</evidence>
<evidence type="ECO:0000256" key="2">
    <source>
        <dbReference type="ARBA" id="ARBA00009085"/>
    </source>
</evidence>
<dbReference type="AlphaFoldDB" id="A0AAV8YA17"/>
<dbReference type="GO" id="GO:0005634">
    <property type="term" value="C:nucleus"/>
    <property type="evidence" value="ECO:0007669"/>
    <property type="project" value="TreeGrafter"/>
</dbReference>
<dbReference type="EMBL" id="JAPWTK010000144">
    <property type="protein sequence ID" value="KAJ8948091.1"/>
    <property type="molecule type" value="Genomic_DNA"/>
</dbReference>
<reference evidence="10" key="1">
    <citation type="journal article" date="2023" name="Insect Mol. Biol.">
        <title>Genome sequencing provides insights into the evolution of gene families encoding plant cell wall-degrading enzymes in longhorned beetles.</title>
        <authorList>
            <person name="Shin N.R."/>
            <person name="Okamura Y."/>
            <person name="Kirsch R."/>
            <person name="Pauchet Y."/>
        </authorList>
    </citation>
    <scope>NUCLEOTIDE SEQUENCE</scope>
    <source>
        <strain evidence="10">AMC_N1</strain>
    </source>
</reference>
<sequence>MPQLTSILEEASMPKDPNHYKTGFWGRGASCSLCYGIVSVMVALSRRSKVLEDPEPAVRREVCSAIYRLCLGVSVSGEPMESTLVAPMLSQLLLYLKKAESMQPQKIEAMQAPEEGKEPYGPACRDYFWLVSLPDELVKESLEEPQNCLIDINELTNKIAQSILSRDYLETRHRTVDDDGLIGLLNLLTNLLKHRPPFQTGKGGQELLVEVFNFLFALPNPKLRHVPKCKSPRSRTAAFDLLVELVKGSPQNYAVLHEKLLKQHQPGPNSPYPWDYWPHEDGRSECGYVGLTNLGATCYMASCMQHLYMMPQARASILAASTADAKHEPTLKELQRMFAYLLESERKAYNPRSFCKVYTMDHQPLNTAEQKDMAEFFIDLVSKLEEMTPALKEVIKKLFCGVISNNVVSLDCGHVSRTLEEFYTVRCQVADMRNLYESLDEVTVKDTLEGDNMYTCSQCGKKVRAEKRACFKKLPHILCFNTMRYTFNMLTMLKEKVNTHFSFPLRLNMAGYVEKQLMPQHYQEEKLKNSDPESEQYEYDLIGVTVHTGTADGGHYYSFIKDRTAGSRDKWFLFNDAEVKPFDPNQIAAECFGGEMTSKTYDSVTDKFMDFSFEKTNSAYMLFYERCPVISPDNSESSSTTLDSDNILSSPTSQPNAPVTFELSKELEDWIWQDNMHFIQDKNIFEHTYFNFMWQICGYIPQTILPVQPNVTQKATQLSTSFFIETFIHAKEKPTMVQWVELVTKQFNACQEACIWFLEHMARDTWWPVQVLLKCPNQMVRQMFQRLCIHVIQRLKQSHSSLYLQVDREDSDEAKDDKKPVDPAKIGNASCITKFIKTLLSLMEHGAKAHLKHLTEYFGFLYEFSKMGEEESKFLLAVGAINTMVHFYLGQKVNDFVDVSEGEEEEEVVALPTDKYKPASLDKMITLVASLVEKSRDSNMRLQLSEKDYNAVAGGKGFAFLYQQIKDNINLQQTRNLIHSLCRGNNQLAQAIICMVSQAISRHSEALFNANSTHLSAWSIHPDIC</sequence>
<dbReference type="SUPFAM" id="SSF54001">
    <property type="entry name" value="Cysteine proteinases"/>
    <property type="match status" value="1"/>
</dbReference>
<dbReference type="PROSITE" id="PS00972">
    <property type="entry name" value="USP_1"/>
    <property type="match status" value="1"/>
</dbReference>
<dbReference type="GO" id="GO:0016579">
    <property type="term" value="P:protein deubiquitination"/>
    <property type="evidence" value="ECO:0007669"/>
    <property type="project" value="InterPro"/>
</dbReference>
<organism evidence="10 11">
    <name type="scientific">Aromia moschata</name>
    <dbReference type="NCBI Taxonomy" id="1265417"/>
    <lineage>
        <taxon>Eukaryota</taxon>
        <taxon>Metazoa</taxon>
        <taxon>Ecdysozoa</taxon>
        <taxon>Arthropoda</taxon>
        <taxon>Hexapoda</taxon>
        <taxon>Insecta</taxon>
        <taxon>Pterygota</taxon>
        <taxon>Neoptera</taxon>
        <taxon>Endopterygota</taxon>
        <taxon>Coleoptera</taxon>
        <taxon>Polyphaga</taxon>
        <taxon>Cucujiformia</taxon>
        <taxon>Chrysomeloidea</taxon>
        <taxon>Cerambycidae</taxon>
        <taxon>Cerambycinae</taxon>
        <taxon>Callichromatini</taxon>
        <taxon>Aromia</taxon>
    </lineage>
</organism>
<dbReference type="InterPro" id="IPR038765">
    <property type="entry name" value="Papain-like_cys_pep_sf"/>
</dbReference>
<accession>A0AAV8YA17</accession>
<dbReference type="InterPro" id="IPR021905">
    <property type="entry name" value="DUF3517"/>
</dbReference>
<feature type="region of interest" description="Disordered" evidence="8">
    <location>
        <begin position="634"/>
        <end position="655"/>
    </location>
</feature>
<keyword evidence="6" id="KW-0378">Hydrolase</keyword>
<evidence type="ECO:0000256" key="3">
    <source>
        <dbReference type="ARBA" id="ARBA00012759"/>
    </source>
</evidence>
<dbReference type="FunFam" id="3.90.70.10:FF:000014">
    <property type="entry name" value="Ubiquitin carboxyl-terminal hydrolase 34"/>
    <property type="match status" value="1"/>
</dbReference>
<dbReference type="EC" id="3.4.19.12" evidence="3"/>
<dbReference type="SUPFAM" id="SSF48371">
    <property type="entry name" value="ARM repeat"/>
    <property type="match status" value="1"/>
</dbReference>
<dbReference type="PROSITE" id="PS00973">
    <property type="entry name" value="USP_2"/>
    <property type="match status" value="1"/>
</dbReference>
<comment type="similarity">
    <text evidence="2">Belongs to the peptidase C19 family.</text>
</comment>
<keyword evidence="7" id="KW-0788">Thiol protease</keyword>
<keyword evidence="11" id="KW-1185">Reference proteome</keyword>
<comment type="catalytic activity">
    <reaction evidence="1">
        <text>Thiol-dependent hydrolysis of ester, thioester, amide, peptide and isopeptide bonds formed by the C-terminal Gly of ubiquitin (a 76-residue protein attached to proteins as an intracellular targeting signal).</text>
        <dbReference type="EC" id="3.4.19.12"/>
    </reaction>
</comment>
<feature type="domain" description="USP" evidence="9">
    <location>
        <begin position="289"/>
        <end position="627"/>
    </location>
</feature>
<evidence type="ECO:0000256" key="5">
    <source>
        <dbReference type="ARBA" id="ARBA00022786"/>
    </source>
</evidence>
<evidence type="ECO:0000256" key="6">
    <source>
        <dbReference type="ARBA" id="ARBA00022801"/>
    </source>
</evidence>
<dbReference type="InterPro" id="IPR016024">
    <property type="entry name" value="ARM-type_fold"/>
</dbReference>
<dbReference type="InterPro" id="IPR028889">
    <property type="entry name" value="USP"/>
</dbReference>
<evidence type="ECO:0000256" key="1">
    <source>
        <dbReference type="ARBA" id="ARBA00000707"/>
    </source>
</evidence>
<dbReference type="PROSITE" id="PS50235">
    <property type="entry name" value="USP_3"/>
    <property type="match status" value="1"/>
</dbReference>
<dbReference type="GO" id="GO:0009966">
    <property type="term" value="P:regulation of signal transduction"/>
    <property type="evidence" value="ECO:0007669"/>
    <property type="project" value="UniProtKB-ARBA"/>
</dbReference>
<evidence type="ECO:0000256" key="4">
    <source>
        <dbReference type="ARBA" id="ARBA00022670"/>
    </source>
</evidence>
<dbReference type="PANTHER" id="PTHR24006">
    <property type="entry name" value="UBIQUITIN CARBOXYL-TERMINAL HYDROLASE"/>
    <property type="match status" value="1"/>
</dbReference>
<dbReference type="Pfam" id="PF00443">
    <property type="entry name" value="UCH"/>
    <property type="match status" value="1"/>
</dbReference>
<comment type="caution">
    <text evidence="10">The sequence shown here is derived from an EMBL/GenBank/DDBJ whole genome shotgun (WGS) entry which is preliminary data.</text>
</comment>
<keyword evidence="4" id="KW-0645">Protease</keyword>
<dbReference type="PANTHER" id="PTHR24006:SF827">
    <property type="entry name" value="UBIQUITIN CARBOXYL-TERMINAL HYDROLASE 34"/>
    <property type="match status" value="1"/>
</dbReference>
<dbReference type="GO" id="GO:0004843">
    <property type="term" value="F:cysteine-type deubiquitinase activity"/>
    <property type="evidence" value="ECO:0007669"/>
    <property type="project" value="UniProtKB-EC"/>
</dbReference>
<proteinExistence type="inferred from homology"/>
<dbReference type="Pfam" id="PF12030">
    <property type="entry name" value="DUF3517"/>
    <property type="match status" value="1"/>
</dbReference>
<dbReference type="CDD" id="cd02659">
    <property type="entry name" value="peptidase_C19C"/>
    <property type="match status" value="1"/>
</dbReference>
<dbReference type="GO" id="GO:0006508">
    <property type="term" value="P:proteolysis"/>
    <property type="evidence" value="ECO:0007669"/>
    <property type="project" value="UniProtKB-KW"/>
</dbReference>
<dbReference type="InterPro" id="IPR001394">
    <property type="entry name" value="Peptidase_C19_UCH"/>
</dbReference>
<evidence type="ECO:0000313" key="11">
    <source>
        <dbReference type="Proteomes" id="UP001162162"/>
    </source>
</evidence>
<name>A0AAV8YA17_9CUCU</name>
<dbReference type="InterPro" id="IPR050164">
    <property type="entry name" value="Peptidase_C19"/>
</dbReference>